<gene>
    <name evidence="1" type="ORF">ACFPCV_28435</name>
</gene>
<accession>A0ABV9S8A7</accession>
<organism evidence="1 2">
    <name type="scientific">Actinophytocola glycyrrhizae</name>
    <dbReference type="NCBI Taxonomy" id="2044873"/>
    <lineage>
        <taxon>Bacteria</taxon>
        <taxon>Bacillati</taxon>
        <taxon>Actinomycetota</taxon>
        <taxon>Actinomycetes</taxon>
        <taxon>Pseudonocardiales</taxon>
        <taxon>Pseudonocardiaceae</taxon>
    </lineage>
</organism>
<evidence type="ECO:0000313" key="1">
    <source>
        <dbReference type="EMBL" id="MFC4857442.1"/>
    </source>
</evidence>
<dbReference type="InterPro" id="IPR058532">
    <property type="entry name" value="YjbR/MT2646/Rv2570-like"/>
</dbReference>
<dbReference type="Gene3D" id="3.90.1150.30">
    <property type="match status" value="1"/>
</dbReference>
<dbReference type="SUPFAM" id="SSF142906">
    <property type="entry name" value="YjbR-like"/>
    <property type="match status" value="1"/>
</dbReference>
<evidence type="ECO:0000313" key="2">
    <source>
        <dbReference type="Proteomes" id="UP001595859"/>
    </source>
</evidence>
<proteinExistence type="predicted"/>
<protein>
    <submittedName>
        <fullName evidence="1">MmcQ/YjbR family DNA-binding protein</fullName>
    </submittedName>
</protein>
<name>A0ABV9S8A7_9PSEU</name>
<keyword evidence="1" id="KW-0238">DNA-binding</keyword>
<dbReference type="Pfam" id="PF04237">
    <property type="entry name" value="YjbR"/>
    <property type="match status" value="1"/>
</dbReference>
<dbReference type="InterPro" id="IPR038056">
    <property type="entry name" value="YjbR-like_sf"/>
</dbReference>
<dbReference type="EMBL" id="JBHSIS010000020">
    <property type="protein sequence ID" value="MFC4857442.1"/>
    <property type="molecule type" value="Genomic_DNA"/>
</dbReference>
<keyword evidence="2" id="KW-1185">Reference proteome</keyword>
<dbReference type="Proteomes" id="UP001595859">
    <property type="component" value="Unassembled WGS sequence"/>
</dbReference>
<reference evidence="2" key="1">
    <citation type="journal article" date="2019" name="Int. J. Syst. Evol. Microbiol.">
        <title>The Global Catalogue of Microorganisms (GCM) 10K type strain sequencing project: providing services to taxonomists for standard genome sequencing and annotation.</title>
        <authorList>
            <consortium name="The Broad Institute Genomics Platform"/>
            <consortium name="The Broad Institute Genome Sequencing Center for Infectious Disease"/>
            <person name="Wu L."/>
            <person name="Ma J."/>
        </authorList>
    </citation>
    <scope>NUCLEOTIDE SEQUENCE [LARGE SCALE GENOMIC DNA]</scope>
    <source>
        <strain evidence="2">ZS-22-S1</strain>
    </source>
</reference>
<sequence>MSTPRLRDRVAAIVAELPEATCTGDRHLTLAVRKKTFGYFLDDHQGDGIAGVAFKAAPGEQDPLVRTDPERFHVPAYLGARGWAAVRLDVGRPGWAEVGELLTDAYRLRAPRRLVAQLADRLQVLAGTTPDQPSAGGGVV</sequence>
<dbReference type="GO" id="GO:0003677">
    <property type="term" value="F:DNA binding"/>
    <property type="evidence" value="ECO:0007669"/>
    <property type="project" value="UniProtKB-KW"/>
</dbReference>
<comment type="caution">
    <text evidence="1">The sequence shown here is derived from an EMBL/GenBank/DDBJ whole genome shotgun (WGS) entry which is preliminary data.</text>
</comment>
<dbReference type="RefSeq" id="WP_378059445.1">
    <property type="nucleotide sequence ID" value="NZ_JBHSIS010000020.1"/>
</dbReference>